<dbReference type="PRINTS" id="PR01483">
    <property type="entry name" value="FASYNTHASE"/>
</dbReference>
<dbReference type="PANTHER" id="PTHR43841">
    <property type="entry name" value="3-HYDROXYACYL-THIOESTER DEHYDRATASE HTDX-RELATED"/>
    <property type="match status" value="1"/>
</dbReference>
<dbReference type="Proteomes" id="UP000195913">
    <property type="component" value="Unassembled WGS sequence"/>
</dbReference>
<evidence type="ECO:0000259" key="2">
    <source>
        <dbReference type="Pfam" id="PF01575"/>
    </source>
</evidence>
<dbReference type="InterPro" id="IPR003965">
    <property type="entry name" value="Fatty_acid_synthase"/>
</dbReference>
<comment type="similarity">
    <text evidence="1">Belongs to the enoyl-CoA hydratase/isomerase family.</text>
</comment>
<proteinExistence type="inferred from homology"/>
<dbReference type="Pfam" id="PF01575">
    <property type="entry name" value="MaoC_dehydratas"/>
    <property type="match status" value="1"/>
</dbReference>
<dbReference type="EMBL" id="FUHW01000052">
    <property type="protein sequence ID" value="SJM72413.1"/>
    <property type="molecule type" value="Genomic_DNA"/>
</dbReference>
<dbReference type="InterPro" id="IPR029069">
    <property type="entry name" value="HotDog_dom_sf"/>
</dbReference>
<evidence type="ECO:0000313" key="4">
    <source>
        <dbReference type="Proteomes" id="UP000195913"/>
    </source>
</evidence>
<name>A0A1R4GWF8_9MICC</name>
<dbReference type="AlphaFoldDB" id="A0A1R4GWF8"/>
<protein>
    <submittedName>
        <fullName evidence="3">Acyl dehydratase</fullName>
    </submittedName>
</protein>
<gene>
    <name evidence="3" type="ORF">FM101_15050</name>
</gene>
<accession>A0A1R4GWF8</accession>
<feature type="domain" description="MaoC-like" evidence="2">
    <location>
        <begin position="184"/>
        <end position="273"/>
    </location>
</feature>
<dbReference type="RefSeq" id="WP_087001070.1">
    <property type="nucleotide sequence ID" value="NZ_FUHW01000052.1"/>
</dbReference>
<reference evidence="3 4" key="1">
    <citation type="submission" date="2017-02" db="EMBL/GenBank/DDBJ databases">
        <authorList>
            <person name="Peterson S.W."/>
        </authorList>
    </citation>
    <scope>NUCLEOTIDE SEQUENCE [LARGE SCALE GENOMIC DNA]</scope>
    <source>
        <strain evidence="3 4">B Ar 00.02</strain>
    </source>
</reference>
<evidence type="ECO:0000256" key="1">
    <source>
        <dbReference type="ARBA" id="ARBA00005254"/>
    </source>
</evidence>
<dbReference type="InterPro" id="IPR002539">
    <property type="entry name" value="MaoC-like_dom"/>
</dbReference>
<dbReference type="SUPFAM" id="SSF54637">
    <property type="entry name" value="Thioesterase/thiol ester dehydrase-isomerase"/>
    <property type="match status" value="2"/>
</dbReference>
<evidence type="ECO:0000313" key="3">
    <source>
        <dbReference type="EMBL" id="SJM72413.1"/>
    </source>
</evidence>
<dbReference type="GO" id="GO:0004312">
    <property type="term" value="F:fatty acid synthase activity"/>
    <property type="evidence" value="ECO:0007669"/>
    <property type="project" value="InterPro"/>
</dbReference>
<dbReference type="PANTHER" id="PTHR43841:SF3">
    <property type="entry name" value="(3R)-HYDROXYACYL-ACP DEHYDRATASE SUBUNIT HADB"/>
    <property type="match status" value="1"/>
</dbReference>
<dbReference type="Gene3D" id="3.10.129.10">
    <property type="entry name" value="Hotdog Thioesterase"/>
    <property type="match status" value="1"/>
</dbReference>
<keyword evidence="4" id="KW-1185">Reference proteome</keyword>
<dbReference type="GO" id="GO:0005835">
    <property type="term" value="C:fatty acid synthase complex"/>
    <property type="evidence" value="ECO:0007669"/>
    <property type="project" value="InterPro"/>
</dbReference>
<organism evidence="3 4">
    <name type="scientific">Arthrobacter rhombi</name>
    <dbReference type="NCBI Taxonomy" id="71253"/>
    <lineage>
        <taxon>Bacteria</taxon>
        <taxon>Bacillati</taxon>
        <taxon>Actinomycetota</taxon>
        <taxon>Actinomycetes</taxon>
        <taxon>Micrococcales</taxon>
        <taxon>Micrococcaceae</taxon>
        <taxon>Arthrobacter</taxon>
    </lineage>
</organism>
<dbReference type="GO" id="GO:0006633">
    <property type="term" value="P:fatty acid biosynthetic process"/>
    <property type="evidence" value="ECO:0007669"/>
    <property type="project" value="InterPro"/>
</dbReference>
<sequence>MSRRLVPLDAVPALPRLYAEAVAHQVRNQLSRSKTELVLPEVEHSVHGVVADQSRLEAYQQLVGDTVRPHLPSVFIHGTVFPVAMSVLAARDFPLPLLGMVHLSNQVEHLRPVGVDEVLAVRAWTEKLRDHQAGTQLDVVCEVSVGTEIVWVGTSTYLAKGIWAGQRPERRGQRAEFVPPRQTGAWRLGPGTGREYAAVLGDYNPIHLGALPAKALGMKRQIAHGMFLAGKALAQTAPLEGGYHWDIVFEAPVLLPSTVSFGVVTTGKLLSFEGWNAKKGRRHFQGAVRAL</sequence>